<dbReference type="STRING" id="187868.SAMN05192589_102343"/>
<evidence type="ECO:0000256" key="1">
    <source>
        <dbReference type="SAM" id="Phobius"/>
    </source>
</evidence>
<dbReference type="AlphaFoldDB" id="A0A1G6M7L5"/>
<dbReference type="OrthoDB" id="5360192at2"/>
<sequence>MVHSPVPHAPPVTPAALQPSPFAPRQRALLVAGIVATIALGLASRRWPGVLFPSALGKYPGDALWALMVMFGWACVWPRMAPLRLAALALATSFAVEFSQLYQAPWINAIRSTTPGHLVLGSWFGAMDLVAYAVGVACGLGLDGLRLAWLRKRKSHAALSQDTRQRDIG</sequence>
<keyword evidence="1" id="KW-0812">Transmembrane</keyword>
<accession>A0A1G6M7L5</accession>
<keyword evidence="1" id="KW-1133">Transmembrane helix</keyword>
<organism evidence="2 3">
    <name type="scientific">Paracidovorax valerianellae</name>
    <dbReference type="NCBI Taxonomy" id="187868"/>
    <lineage>
        <taxon>Bacteria</taxon>
        <taxon>Pseudomonadati</taxon>
        <taxon>Pseudomonadota</taxon>
        <taxon>Betaproteobacteria</taxon>
        <taxon>Burkholderiales</taxon>
        <taxon>Comamonadaceae</taxon>
        <taxon>Paracidovorax</taxon>
    </lineage>
</organism>
<gene>
    <name evidence="2" type="ORF">SAMN05192589_102343</name>
</gene>
<feature type="transmembrane region" description="Helical" evidence="1">
    <location>
        <begin position="123"/>
        <end position="145"/>
    </location>
</feature>
<keyword evidence="3" id="KW-1185">Reference proteome</keyword>
<proteinExistence type="predicted"/>
<evidence type="ECO:0008006" key="4">
    <source>
        <dbReference type="Google" id="ProtNLM"/>
    </source>
</evidence>
<evidence type="ECO:0000313" key="3">
    <source>
        <dbReference type="Proteomes" id="UP000198781"/>
    </source>
</evidence>
<evidence type="ECO:0000313" key="2">
    <source>
        <dbReference type="EMBL" id="SDC51450.1"/>
    </source>
</evidence>
<keyword evidence="1" id="KW-0472">Membrane</keyword>
<dbReference type="InterPro" id="IPR021257">
    <property type="entry name" value="DUF2809"/>
</dbReference>
<reference evidence="2 3" key="1">
    <citation type="submission" date="2016-10" db="EMBL/GenBank/DDBJ databases">
        <authorList>
            <person name="de Groot N.N."/>
        </authorList>
    </citation>
    <scope>NUCLEOTIDE SEQUENCE [LARGE SCALE GENOMIC DNA]</scope>
    <source>
        <strain evidence="2 3">DSM 16619</strain>
    </source>
</reference>
<protein>
    <recommendedName>
        <fullName evidence="4">DUF2809 domain-containing protein</fullName>
    </recommendedName>
</protein>
<dbReference type="Proteomes" id="UP000198781">
    <property type="component" value="Unassembled WGS sequence"/>
</dbReference>
<name>A0A1G6M7L5_9BURK</name>
<dbReference type="Pfam" id="PF10990">
    <property type="entry name" value="DUF2809"/>
    <property type="match status" value="1"/>
</dbReference>
<feature type="transmembrane region" description="Helical" evidence="1">
    <location>
        <begin position="85"/>
        <end position="103"/>
    </location>
</feature>
<dbReference type="EMBL" id="FMZC01000002">
    <property type="protein sequence ID" value="SDC51450.1"/>
    <property type="molecule type" value="Genomic_DNA"/>
</dbReference>
<feature type="transmembrane region" description="Helical" evidence="1">
    <location>
        <begin position="59"/>
        <end position="78"/>
    </location>
</feature>
<dbReference type="RefSeq" id="WP_092740683.1">
    <property type="nucleotide sequence ID" value="NZ_FMZC01000002.1"/>
</dbReference>